<accession>A0A2A6CNX0</accession>
<dbReference type="GO" id="GO:0043565">
    <property type="term" value="F:sequence-specific DNA binding"/>
    <property type="evidence" value="ECO:0007669"/>
    <property type="project" value="InterPro"/>
</dbReference>
<dbReference type="SUPFAM" id="SSF48508">
    <property type="entry name" value="Nuclear receptor ligand-binding domain"/>
    <property type="match status" value="1"/>
</dbReference>
<dbReference type="Gene3D" id="3.30.50.10">
    <property type="entry name" value="Erythroid Transcription Factor GATA-1, subunit A"/>
    <property type="match status" value="1"/>
</dbReference>
<dbReference type="PANTHER" id="PTHR46011:SF6">
    <property type="entry name" value="HIGH ZINC ACTIVATED NUCLEAR RECEPTOR PROTEIN"/>
    <property type="match status" value="1"/>
</dbReference>
<dbReference type="PRINTS" id="PR00047">
    <property type="entry name" value="STROIDFINGER"/>
</dbReference>
<evidence type="ECO:0000313" key="1">
    <source>
        <dbReference type="EnsemblMetazoa" id="PPA30066.1"/>
    </source>
</evidence>
<dbReference type="OrthoDB" id="5819828at2759"/>
<dbReference type="InterPro" id="IPR035500">
    <property type="entry name" value="NHR-like_dom_sf"/>
</dbReference>
<dbReference type="SMART" id="SM00399">
    <property type="entry name" value="ZnF_C4"/>
    <property type="match status" value="1"/>
</dbReference>
<name>A0A2A6CNX0_PRIPA</name>
<gene>
    <name evidence="1" type="primary">WBGene00202934</name>
</gene>
<evidence type="ECO:0000313" key="2">
    <source>
        <dbReference type="Proteomes" id="UP000005239"/>
    </source>
</evidence>
<dbReference type="Pfam" id="PF00105">
    <property type="entry name" value="zf-C4"/>
    <property type="match status" value="1"/>
</dbReference>
<dbReference type="Gene3D" id="1.10.565.10">
    <property type="entry name" value="Retinoid X Receptor"/>
    <property type="match status" value="1"/>
</dbReference>
<dbReference type="AlphaFoldDB" id="A0A2A6CNX0"/>
<dbReference type="Proteomes" id="UP000005239">
    <property type="component" value="Unassembled WGS sequence"/>
</dbReference>
<dbReference type="PROSITE" id="PS51030">
    <property type="entry name" value="NUCLEAR_REC_DBD_2"/>
    <property type="match status" value="1"/>
</dbReference>
<keyword evidence="2" id="KW-1185">Reference proteome</keyword>
<accession>A0A8R1UI56</accession>
<dbReference type="InterPro" id="IPR013088">
    <property type="entry name" value="Znf_NHR/GATA"/>
</dbReference>
<reference evidence="2" key="1">
    <citation type="journal article" date="2008" name="Nat. Genet.">
        <title>The Pristionchus pacificus genome provides a unique perspective on nematode lifestyle and parasitism.</title>
        <authorList>
            <person name="Dieterich C."/>
            <person name="Clifton S.W."/>
            <person name="Schuster L.N."/>
            <person name="Chinwalla A."/>
            <person name="Delehaunty K."/>
            <person name="Dinkelacker I."/>
            <person name="Fulton L."/>
            <person name="Fulton R."/>
            <person name="Godfrey J."/>
            <person name="Minx P."/>
            <person name="Mitreva M."/>
            <person name="Roeseler W."/>
            <person name="Tian H."/>
            <person name="Witte H."/>
            <person name="Yang S.P."/>
            <person name="Wilson R.K."/>
            <person name="Sommer R.J."/>
        </authorList>
    </citation>
    <scope>NUCLEOTIDE SEQUENCE [LARGE SCALE GENOMIC DNA]</scope>
    <source>
        <strain evidence="2">PS312</strain>
    </source>
</reference>
<dbReference type="EnsemblMetazoa" id="PPA30066.1">
    <property type="protein sequence ID" value="PPA30066.1"/>
    <property type="gene ID" value="WBGene00202934"/>
</dbReference>
<dbReference type="InterPro" id="IPR001628">
    <property type="entry name" value="Znf_hrmn_rcpt"/>
</dbReference>
<dbReference type="Pfam" id="PF00104">
    <property type="entry name" value="Hormone_recep"/>
    <property type="match status" value="1"/>
</dbReference>
<dbReference type="InterPro" id="IPR000536">
    <property type="entry name" value="Nucl_hrmn_rcpt_lig-bd"/>
</dbReference>
<dbReference type="GO" id="GO:0003700">
    <property type="term" value="F:DNA-binding transcription factor activity"/>
    <property type="evidence" value="ECO:0000318"/>
    <property type="project" value="GO_Central"/>
</dbReference>
<dbReference type="PANTHER" id="PTHR46011">
    <property type="entry name" value="NUCLEAR HORMONE RECEPTOR FAMILY MEMBER NHR-86-RELATED"/>
    <property type="match status" value="1"/>
</dbReference>
<dbReference type="GO" id="GO:0008270">
    <property type="term" value="F:zinc ion binding"/>
    <property type="evidence" value="ECO:0007669"/>
    <property type="project" value="InterPro"/>
</dbReference>
<proteinExistence type="predicted"/>
<reference evidence="1" key="2">
    <citation type="submission" date="2022-06" db="UniProtKB">
        <authorList>
            <consortium name="EnsemblMetazoa"/>
        </authorList>
    </citation>
    <scope>IDENTIFICATION</scope>
    <source>
        <strain evidence="1">PS312</strain>
    </source>
</reference>
<dbReference type="SUPFAM" id="SSF57716">
    <property type="entry name" value="Glucocorticoid receptor-like (DNA-binding domain)"/>
    <property type="match status" value="1"/>
</dbReference>
<organism evidence="1 2">
    <name type="scientific">Pristionchus pacificus</name>
    <name type="common">Parasitic nematode worm</name>
    <dbReference type="NCBI Taxonomy" id="54126"/>
    <lineage>
        <taxon>Eukaryota</taxon>
        <taxon>Metazoa</taxon>
        <taxon>Ecdysozoa</taxon>
        <taxon>Nematoda</taxon>
        <taxon>Chromadorea</taxon>
        <taxon>Rhabditida</taxon>
        <taxon>Rhabditina</taxon>
        <taxon>Diplogasteromorpha</taxon>
        <taxon>Diplogasteroidea</taxon>
        <taxon>Neodiplogasteridae</taxon>
        <taxon>Pristionchus</taxon>
    </lineage>
</organism>
<dbReference type="GO" id="GO:0005634">
    <property type="term" value="C:nucleus"/>
    <property type="evidence" value="ECO:0000318"/>
    <property type="project" value="GO_Central"/>
</dbReference>
<protein>
    <submittedName>
        <fullName evidence="1">Nuclear receptor</fullName>
    </submittedName>
</protein>
<sequence>MEESPPPVDSRRRCLVCGAPTTSCHYGVDACRACTVFYRKARNKKPYACRASTRRCGITADGAFACKRCRFDRYERTLRQSKDRYVIQDLPTSLPVPQLPVTEPVTSADKSTPRPLLDKCAICYKMMCAMRRNGELNARVNPPHPTKIAAGEYEIPPSTYGIMNSSSRFLLSGTLDIAEALFPEFSTFTREEQWKLAVSYYNRIFLLDGCYHAEKVFPDDMSKALGAYTAYMSIDIVEHFFDDCPNQSADLDEARSKFIKMALPSSRIAVKRANLDECEFHAVFILTFWFADCLQMRDEVVQAADNYRQQVMSELQSYYREDLKLEDYAARIGELFMLIFFFDRTADVDENFEIYRLLGVFTDDTFVYRLNDQV</sequence>